<dbReference type="EMBL" id="LR778301">
    <property type="protein sequence ID" value="CAB1367441.1"/>
    <property type="molecule type" value="Genomic_DNA"/>
</dbReference>
<dbReference type="AlphaFoldDB" id="A0A6S6XND0"/>
<keyword evidence="3" id="KW-0813">Transport</keyword>
<keyword evidence="9" id="KW-0732">Signal</keyword>
<evidence type="ECO:0000256" key="6">
    <source>
        <dbReference type="ARBA" id="ARBA00023136"/>
    </source>
</evidence>
<evidence type="ECO:0000313" key="11">
    <source>
        <dbReference type="Proteomes" id="UP000515733"/>
    </source>
</evidence>
<dbReference type="InterPro" id="IPR010130">
    <property type="entry name" value="T1SS_OMP_TolC"/>
</dbReference>
<dbReference type="KEGG" id="doe:DENOEST_0269"/>
<evidence type="ECO:0000256" key="9">
    <source>
        <dbReference type="SAM" id="SignalP"/>
    </source>
</evidence>
<proteinExistence type="inferred from homology"/>
<dbReference type="RefSeq" id="WP_145770083.1">
    <property type="nucleotide sequence ID" value="NZ_LR778301.1"/>
</dbReference>
<evidence type="ECO:0000256" key="8">
    <source>
        <dbReference type="SAM" id="Coils"/>
    </source>
</evidence>
<keyword evidence="7" id="KW-0998">Cell outer membrane</keyword>
<keyword evidence="6" id="KW-0472">Membrane</keyword>
<dbReference type="SUPFAM" id="SSF56954">
    <property type="entry name" value="Outer membrane efflux proteins (OEP)"/>
    <property type="match status" value="1"/>
</dbReference>
<evidence type="ECO:0000256" key="1">
    <source>
        <dbReference type="ARBA" id="ARBA00004442"/>
    </source>
</evidence>
<feature type="signal peptide" evidence="9">
    <location>
        <begin position="1"/>
        <end position="21"/>
    </location>
</feature>
<dbReference type="InterPro" id="IPR051906">
    <property type="entry name" value="TolC-like"/>
</dbReference>
<feature type="chain" id="PRO_5035154619" evidence="9">
    <location>
        <begin position="22"/>
        <end position="443"/>
    </location>
</feature>
<gene>
    <name evidence="10" type="ORF">DENOEST_0269</name>
</gene>
<dbReference type="InterPro" id="IPR003423">
    <property type="entry name" value="OMP_efflux"/>
</dbReference>
<keyword evidence="8" id="KW-0175">Coiled coil</keyword>
<dbReference type="NCBIfam" id="TIGR01844">
    <property type="entry name" value="type_I_sec_TolC"/>
    <property type="match status" value="1"/>
</dbReference>
<accession>A0A6S6XND0</accession>
<sequence>MKIKVRPLLLALGLSAGTAQSADLLAVYRDAAAYDAQFAAARAGVEAGREALPQGRAGLLPTIAASASNGRTELDYHRHSPAQDAGTSYHTSGWNVSLSQPLFRWERWAGYNQAQYRVAQAEAQFDLARQDLILRAAQAYFDVLQAGEALEAAEAGRKAITEQLEEAKRAFEVGTKTVVEVHDAQARFDLATAQEIVARNDLLVKHQQLRLLAGKEYDALKPLRKGAAIPAPQPDNMEQWSTSAEQAYAGVRAALAQLGVSEQEISKQRAGHLPALDLIANRGRSSQTGAFLAGASGPGYDLTSTTVGVQLSLPIFAGGAVSSAVDQSVALKNKAQADLDNARHSAALQARQAYLGVSAGLSQVKALEAALISSQSALDSNKLGFEVGVRTNIEVLNAQSQYFDTRQRLSRARLDTLLALLRLKAAAGSLAEDDLTAINGLFD</sequence>
<comment type="subcellular location">
    <subcellularLocation>
        <location evidence="1">Cell outer membrane</location>
    </subcellularLocation>
</comment>
<keyword evidence="5" id="KW-0812">Transmembrane</keyword>
<evidence type="ECO:0000256" key="5">
    <source>
        <dbReference type="ARBA" id="ARBA00022692"/>
    </source>
</evidence>
<comment type="similarity">
    <text evidence="2">Belongs to the outer membrane factor (OMF) (TC 1.B.17) family.</text>
</comment>
<dbReference type="OrthoDB" id="9813458at2"/>
<evidence type="ECO:0000256" key="2">
    <source>
        <dbReference type="ARBA" id="ARBA00007613"/>
    </source>
</evidence>
<dbReference type="Proteomes" id="UP000515733">
    <property type="component" value="Chromosome"/>
</dbReference>
<dbReference type="PANTHER" id="PTHR30026:SF20">
    <property type="entry name" value="OUTER MEMBRANE PROTEIN TOLC"/>
    <property type="match status" value="1"/>
</dbReference>
<evidence type="ECO:0000256" key="7">
    <source>
        <dbReference type="ARBA" id="ARBA00023237"/>
    </source>
</evidence>
<dbReference type="Pfam" id="PF02321">
    <property type="entry name" value="OEP"/>
    <property type="match status" value="2"/>
</dbReference>
<dbReference type="GO" id="GO:0015288">
    <property type="term" value="F:porin activity"/>
    <property type="evidence" value="ECO:0007669"/>
    <property type="project" value="TreeGrafter"/>
</dbReference>
<dbReference type="GO" id="GO:0015562">
    <property type="term" value="F:efflux transmembrane transporter activity"/>
    <property type="evidence" value="ECO:0007669"/>
    <property type="project" value="InterPro"/>
</dbReference>
<dbReference type="GO" id="GO:0009279">
    <property type="term" value="C:cell outer membrane"/>
    <property type="evidence" value="ECO:0007669"/>
    <property type="project" value="UniProtKB-SubCell"/>
</dbReference>
<evidence type="ECO:0000313" key="10">
    <source>
        <dbReference type="EMBL" id="CAB1367441.1"/>
    </source>
</evidence>
<keyword evidence="4" id="KW-1134">Transmembrane beta strand</keyword>
<feature type="coiled-coil region" evidence="8">
    <location>
        <begin position="111"/>
        <end position="170"/>
    </location>
</feature>
<keyword evidence="11" id="KW-1185">Reference proteome</keyword>
<name>A0A6S6XND0_9PROT</name>
<organism evidence="10 11">
    <name type="scientific">Denitratisoma oestradiolicum</name>
    <dbReference type="NCBI Taxonomy" id="311182"/>
    <lineage>
        <taxon>Bacteria</taxon>
        <taxon>Pseudomonadati</taxon>
        <taxon>Pseudomonadota</taxon>
        <taxon>Betaproteobacteria</taxon>
        <taxon>Nitrosomonadales</taxon>
        <taxon>Sterolibacteriaceae</taxon>
        <taxon>Denitratisoma</taxon>
    </lineage>
</organism>
<dbReference type="GO" id="GO:1990281">
    <property type="term" value="C:efflux pump complex"/>
    <property type="evidence" value="ECO:0007669"/>
    <property type="project" value="TreeGrafter"/>
</dbReference>
<dbReference type="Gene3D" id="1.20.1600.10">
    <property type="entry name" value="Outer membrane efflux proteins (OEP)"/>
    <property type="match status" value="1"/>
</dbReference>
<evidence type="ECO:0000256" key="3">
    <source>
        <dbReference type="ARBA" id="ARBA00022448"/>
    </source>
</evidence>
<evidence type="ECO:0000256" key="4">
    <source>
        <dbReference type="ARBA" id="ARBA00022452"/>
    </source>
</evidence>
<protein>
    <submittedName>
        <fullName evidence="10">TolC family type I secretion outer membrane protein</fullName>
    </submittedName>
</protein>
<reference evidence="10 11" key="1">
    <citation type="submission" date="2020-03" db="EMBL/GenBank/DDBJ databases">
        <authorList>
            <consortium name="Genoscope - CEA"/>
            <person name="William W."/>
        </authorList>
    </citation>
    <scope>NUCLEOTIDE SEQUENCE [LARGE SCALE GENOMIC DNA]</scope>
    <source>
        <strain evidence="11">DSM 16959</strain>
    </source>
</reference>
<dbReference type="PANTHER" id="PTHR30026">
    <property type="entry name" value="OUTER MEMBRANE PROTEIN TOLC"/>
    <property type="match status" value="1"/>
</dbReference>